<keyword evidence="4" id="KW-1185">Reference proteome</keyword>
<dbReference type="NCBIfam" id="TIGR02580">
    <property type="entry name" value="cas_RAMP_Cmr4"/>
    <property type="match status" value="1"/>
</dbReference>
<dbReference type="InterPro" id="IPR005537">
    <property type="entry name" value="RAMP_III_fam"/>
</dbReference>
<dbReference type="AlphaFoldDB" id="A0A8I1DE68"/>
<evidence type="ECO:0000313" key="3">
    <source>
        <dbReference type="EMBL" id="MBH8594659.1"/>
    </source>
</evidence>
<evidence type="ECO:0000259" key="2">
    <source>
        <dbReference type="Pfam" id="PF03787"/>
    </source>
</evidence>
<dbReference type="PANTHER" id="PTHR36700:SF1">
    <property type="entry name" value="CRISPR SYSTEM CMR SUBUNIT CMR4"/>
    <property type="match status" value="1"/>
</dbReference>
<reference evidence="3 4" key="1">
    <citation type="submission" date="2020-12" db="EMBL/GenBank/DDBJ databases">
        <title>WGS of Thermoactinomyces spp.</title>
        <authorList>
            <person name="Cheng K."/>
        </authorList>
    </citation>
    <scope>NUCLEOTIDE SEQUENCE [LARGE SCALE GENOMIC DNA]</scope>
    <source>
        <strain evidence="4">CICC 10671\DSM 43846</strain>
    </source>
</reference>
<dbReference type="GO" id="GO:0051607">
    <property type="term" value="P:defense response to virus"/>
    <property type="evidence" value="ECO:0007669"/>
    <property type="project" value="UniProtKB-KW"/>
</dbReference>
<proteinExistence type="predicted"/>
<dbReference type="Proteomes" id="UP000633619">
    <property type="component" value="Unassembled WGS sequence"/>
</dbReference>
<gene>
    <name evidence="3" type="primary">cmr4</name>
    <name evidence="3" type="ORF">I8U20_04870</name>
</gene>
<protein>
    <submittedName>
        <fullName evidence="3">Type III-B CRISPR module RAMP protein Cmr4</fullName>
    </submittedName>
</protein>
<feature type="domain" description="CRISPR type III-associated protein" evidence="2">
    <location>
        <begin position="10"/>
        <end position="272"/>
    </location>
</feature>
<dbReference type="PANTHER" id="PTHR36700">
    <property type="entry name" value="CRISPR SYSTEM CMR SUBUNIT CMR4"/>
    <property type="match status" value="1"/>
</dbReference>
<sequence>MKGYILGMLAETPVHPGAGQVYSVIDLPVAREKTTGSPTIPGSGLKGALREKWLEEKGEKGLEDLFGKQDHAGAFGVADARLLLLPVRSLTGHYRWVTSPYLLKRFYRDMKMAGVLDKQDSFPLEIPEINNGEIIAAGVYEKDKPIFLEELTFKIREETELIERLVPYLKKLIRHPFLHKELKNRLSIINDEEFAYFARYGLPVNFRNVLETGTKKSNNLWQEEVIPPDTLFYTMFVARFGNEEKLKEFTDYLKDSHYLQVGGNETIGQGWMVTQVLGGGQNE</sequence>
<evidence type="ECO:0000313" key="4">
    <source>
        <dbReference type="Proteomes" id="UP000633619"/>
    </source>
</evidence>
<dbReference type="InterPro" id="IPR013410">
    <property type="entry name" value="CRISPR-assoc_RAMP_Cmr4"/>
</dbReference>
<keyword evidence="1" id="KW-0051">Antiviral defense</keyword>
<dbReference type="EMBL" id="JAECVW010000002">
    <property type="protein sequence ID" value="MBH8594659.1"/>
    <property type="molecule type" value="Genomic_DNA"/>
</dbReference>
<dbReference type="RefSeq" id="WP_181731898.1">
    <property type="nucleotide sequence ID" value="NZ_JACEIR010000004.1"/>
</dbReference>
<name>A0A8I1DE68_THEIN</name>
<comment type="caution">
    <text evidence="3">The sequence shown here is derived from an EMBL/GenBank/DDBJ whole genome shotgun (WGS) entry which is preliminary data.</text>
</comment>
<dbReference type="Pfam" id="PF03787">
    <property type="entry name" value="RAMPs"/>
    <property type="match status" value="1"/>
</dbReference>
<accession>A0A8I1DE68</accession>
<evidence type="ECO:0000256" key="1">
    <source>
        <dbReference type="ARBA" id="ARBA00023118"/>
    </source>
</evidence>
<organism evidence="3 4">
    <name type="scientific">Thermoactinomyces intermedius</name>
    <dbReference type="NCBI Taxonomy" id="2024"/>
    <lineage>
        <taxon>Bacteria</taxon>
        <taxon>Bacillati</taxon>
        <taxon>Bacillota</taxon>
        <taxon>Bacilli</taxon>
        <taxon>Bacillales</taxon>
        <taxon>Thermoactinomycetaceae</taxon>
        <taxon>Thermoactinomyces</taxon>
    </lineage>
</organism>